<keyword evidence="1" id="KW-0812">Transmembrane</keyword>
<dbReference type="AlphaFoldDB" id="A0A5B7GR90"/>
<keyword evidence="3" id="KW-1185">Reference proteome</keyword>
<proteinExistence type="predicted"/>
<name>A0A5B7GR90_PORTR</name>
<sequence>MIGSGTMKLRRFGIMLSLIYSPSFFLMQALTKSCFSVRLQSFSMTLIRFRSLTWSRDHITIEPNHPLGPGVNYS</sequence>
<accession>A0A5B7GR90</accession>
<feature type="transmembrane region" description="Helical" evidence="1">
    <location>
        <begin position="12"/>
        <end position="30"/>
    </location>
</feature>
<gene>
    <name evidence="2" type="ORF">E2C01_053722</name>
</gene>
<evidence type="ECO:0000313" key="3">
    <source>
        <dbReference type="Proteomes" id="UP000324222"/>
    </source>
</evidence>
<dbReference type="EMBL" id="VSRR010016793">
    <property type="protein sequence ID" value="MPC59697.1"/>
    <property type="molecule type" value="Genomic_DNA"/>
</dbReference>
<keyword evidence="1" id="KW-1133">Transmembrane helix</keyword>
<reference evidence="2 3" key="1">
    <citation type="submission" date="2019-05" db="EMBL/GenBank/DDBJ databases">
        <title>Another draft genome of Portunus trituberculatus and its Hox gene families provides insights of decapod evolution.</title>
        <authorList>
            <person name="Jeong J.-H."/>
            <person name="Song I."/>
            <person name="Kim S."/>
            <person name="Choi T."/>
            <person name="Kim D."/>
            <person name="Ryu S."/>
            <person name="Kim W."/>
        </authorList>
    </citation>
    <scope>NUCLEOTIDE SEQUENCE [LARGE SCALE GENOMIC DNA]</scope>
    <source>
        <tissue evidence="2">Muscle</tissue>
    </source>
</reference>
<dbReference type="Proteomes" id="UP000324222">
    <property type="component" value="Unassembled WGS sequence"/>
</dbReference>
<evidence type="ECO:0000256" key="1">
    <source>
        <dbReference type="SAM" id="Phobius"/>
    </source>
</evidence>
<comment type="caution">
    <text evidence="2">The sequence shown here is derived from an EMBL/GenBank/DDBJ whole genome shotgun (WGS) entry which is preliminary data.</text>
</comment>
<protein>
    <submittedName>
        <fullName evidence="2">Uncharacterized protein</fullName>
    </submittedName>
</protein>
<organism evidence="2 3">
    <name type="scientific">Portunus trituberculatus</name>
    <name type="common">Swimming crab</name>
    <name type="synonym">Neptunus trituberculatus</name>
    <dbReference type="NCBI Taxonomy" id="210409"/>
    <lineage>
        <taxon>Eukaryota</taxon>
        <taxon>Metazoa</taxon>
        <taxon>Ecdysozoa</taxon>
        <taxon>Arthropoda</taxon>
        <taxon>Crustacea</taxon>
        <taxon>Multicrustacea</taxon>
        <taxon>Malacostraca</taxon>
        <taxon>Eumalacostraca</taxon>
        <taxon>Eucarida</taxon>
        <taxon>Decapoda</taxon>
        <taxon>Pleocyemata</taxon>
        <taxon>Brachyura</taxon>
        <taxon>Eubrachyura</taxon>
        <taxon>Portunoidea</taxon>
        <taxon>Portunidae</taxon>
        <taxon>Portuninae</taxon>
        <taxon>Portunus</taxon>
    </lineage>
</organism>
<keyword evidence="1" id="KW-0472">Membrane</keyword>
<evidence type="ECO:0000313" key="2">
    <source>
        <dbReference type="EMBL" id="MPC59697.1"/>
    </source>
</evidence>